<evidence type="ECO:0000313" key="3">
    <source>
        <dbReference type="Proteomes" id="UP001163828"/>
    </source>
</evidence>
<organism evidence="2 3">
    <name type="scientific">Lentinula boryana</name>
    <dbReference type="NCBI Taxonomy" id="40481"/>
    <lineage>
        <taxon>Eukaryota</taxon>
        <taxon>Fungi</taxon>
        <taxon>Dikarya</taxon>
        <taxon>Basidiomycota</taxon>
        <taxon>Agaricomycotina</taxon>
        <taxon>Agaricomycetes</taxon>
        <taxon>Agaricomycetidae</taxon>
        <taxon>Agaricales</taxon>
        <taxon>Marasmiineae</taxon>
        <taxon>Omphalotaceae</taxon>
        <taxon>Lentinula</taxon>
    </lineage>
</organism>
<keyword evidence="3" id="KW-1185">Reference proteome</keyword>
<keyword evidence="1" id="KW-0732">Signal</keyword>
<evidence type="ECO:0000313" key="2">
    <source>
        <dbReference type="EMBL" id="KAJ3992194.1"/>
    </source>
</evidence>
<reference evidence="2" key="1">
    <citation type="submission" date="2022-08" db="EMBL/GenBank/DDBJ databases">
        <authorList>
            <consortium name="DOE Joint Genome Institute"/>
            <person name="Min B."/>
            <person name="Riley R."/>
            <person name="Sierra-Patev S."/>
            <person name="Naranjo-Ortiz M."/>
            <person name="Looney B."/>
            <person name="Konkel Z."/>
            <person name="Slot J.C."/>
            <person name="Sakamoto Y."/>
            <person name="Steenwyk J.L."/>
            <person name="Rokas A."/>
            <person name="Carro J."/>
            <person name="Camarero S."/>
            <person name="Ferreira P."/>
            <person name="Molpeceres G."/>
            <person name="Ruiz-Duenas F.J."/>
            <person name="Serrano A."/>
            <person name="Henrissat B."/>
            <person name="Drula E."/>
            <person name="Hughes K.W."/>
            <person name="Mata J.L."/>
            <person name="Ishikawa N.K."/>
            <person name="Vargas-Isla R."/>
            <person name="Ushijima S."/>
            <person name="Smith C.A."/>
            <person name="Ahrendt S."/>
            <person name="Andreopoulos W."/>
            <person name="He G."/>
            <person name="Labutti K."/>
            <person name="Lipzen A."/>
            <person name="Ng V."/>
            <person name="Sandor L."/>
            <person name="Barry K."/>
            <person name="Martinez A.T."/>
            <person name="Xiao Y."/>
            <person name="Gibbons J.G."/>
            <person name="Terashima K."/>
            <person name="Hibbett D.S."/>
            <person name="Grigoriev I.V."/>
        </authorList>
    </citation>
    <scope>NUCLEOTIDE SEQUENCE</scope>
    <source>
        <strain evidence="2">TFB10827</strain>
    </source>
</reference>
<sequence>MRFSIAYFVFGLASVAYAVPINSDGSASLPSLEAHGSNGGVTFEFNSQHAAETNNAINWPVWGAKAQVRVKETAAEKLAKEVVQDLFQALGFLAELKPGSVYGGSYSQAEKRVDFLAQVPGYKSGCSGWAIRKGTTVNGELNGELNGKFKVEKIDEGKKVKQSE</sequence>
<dbReference type="Proteomes" id="UP001163828">
    <property type="component" value="Unassembled WGS sequence"/>
</dbReference>
<name>A0ABQ8Q142_9AGAR</name>
<protein>
    <submittedName>
        <fullName evidence="2">Uncharacterized protein</fullName>
    </submittedName>
</protein>
<comment type="caution">
    <text evidence="2">The sequence shown here is derived from an EMBL/GenBank/DDBJ whole genome shotgun (WGS) entry which is preliminary data.</text>
</comment>
<evidence type="ECO:0000256" key="1">
    <source>
        <dbReference type="SAM" id="SignalP"/>
    </source>
</evidence>
<feature type="chain" id="PRO_5045796649" evidence="1">
    <location>
        <begin position="19"/>
        <end position="164"/>
    </location>
</feature>
<proteinExistence type="predicted"/>
<dbReference type="EMBL" id="MU790887">
    <property type="protein sequence ID" value="KAJ3992194.1"/>
    <property type="molecule type" value="Genomic_DNA"/>
</dbReference>
<gene>
    <name evidence="2" type="ORF">F5050DRAFT_1790117</name>
</gene>
<accession>A0ABQ8Q142</accession>
<feature type="signal peptide" evidence="1">
    <location>
        <begin position="1"/>
        <end position="18"/>
    </location>
</feature>